<organism evidence="1 2">
    <name type="scientific">Synaphobranchus kaupii</name>
    <name type="common">Kaup's arrowtooth eel</name>
    <dbReference type="NCBI Taxonomy" id="118154"/>
    <lineage>
        <taxon>Eukaryota</taxon>
        <taxon>Metazoa</taxon>
        <taxon>Chordata</taxon>
        <taxon>Craniata</taxon>
        <taxon>Vertebrata</taxon>
        <taxon>Euteleostomi</taxon>
        <taxon>Actinopterygii</taxon>
        <taxon>Neopterygii</taxon>
        <taxon>Teleostei</taxon>
        <taxon>Anguilliformes</taxon>
        <taxon>Synaphobranchidae</taxon>
        <taxon>Synaphobranchus</taxon>
    </lineage>
</organism>
<dbReference type="AlphaFoldDB" id="A0A9Q1FF33"/>
<dbReference type="EMBL" id="JAINUF010000006">
    <property type="protein sequence ID" value="KAJ8357059.1"/>
    <property type="molecule type" value="Genomic_DNA"/>
</dbReference>
<reference evidence="1" key="1">
    <citation type="journal article" date="2023" name="Science">
        <title>Genome structures resolve the early diversification of teleost fishes.</title>
        <authorList>
            <person name="Parey E."/>
            <person name="Louis A."/>
            <person name="Montfort J."/>
            <person name="Bouchez O."/>
            <person name="Roques C."/>
            <person name="Iampietro C."/>
            <person name="Lluch J."/>
            <person name="Castinel A."/>
            <person name="Donnadieu C."/>
            <person name="Desvignes T."/>
            <person name="Floi Bucao C."/>
            <person name="Jouanno E."/>
            <person name="Wen M."/>
            <person name="Mejri S."/>
            <person name="Dirks R."/>
            <person name="Jansen H."/>
            <person name="Henkel C."/>
            <person name="Chen W.J."/>
            <person name="Zahm M."/>
            <person name="Cabau C."/>
            <person name="Klopp C."/>
            <person name="Thompson A.W."/>
            <person name="Robinson-Rechavi M."/>
            <person name="Braasch I."/>
            <person name="Lecointre G."/>
            <person name="Bobe J."/>
            <person name="Postlethwait J.H."/>
            <person name="Berthelot C."/>
            <person name="Roest Crollius H."/>
            <person name="Guiguen Y."/>
        </authorList>
    </citation>
    <scope>NUCLEOTIDE SEQUENCE</scope>
    <source>
        <strain evidence="1">WJC10195</strain>
    </source>
</reference>
<accession>A0A9Q1FF33</accession>
<keyword evidence="2" id="KW-1185">Reference proteome</keyword>
<sequence>MAVAPDSVAVADGNGGYHVVDLGLSPLSVMVVCRWCDTLWRGRVTTLAASAGVYLRVPLGIRIKGRRFHLVRPPDPPFESLAFGQWFFH</sequence>
<gene>
    <name evidence="1" type="ORF">SKAU_G00198530</name>
</gene>
<name>A0A9Q1FF33_SYNKA</name>
<comment type="caution">
    <text evidence="1">The sequence shown here is derived from an EMBL/GenBank/DDBJ whole genome shotgun (WGS) entry which is preliminary data.</text>
</comment>
<proteinExistence type="predicted"/>
<evidence type="ECO:0000313" key="1">
    <source>
        <dbReference type="EMBL" id="KAJ8357059.1"/>
    </source>
</evidence>
<protein>
    <submittedName>
        <fullName evidence="1">Uncharacterized protein</fullName>
    </submittedName>
</protein>
<evidence type="ECO:0000313" key="2">
    <source>
        <dbReference type="Proteomes" id="UP001152622"/>
    </source>
</evidence>
<dbReference type="Proteomes" id="UP001152622">
    <property type="component" value="Chromosome 6"/>
</dbReference>